<accession>A0A0K1QCR0</accession>
<reference evidence="5 6" key="1">
    <citation type="submission" date="2015-08" db="EMBL/GenBank/DDBJ databases">
        <authorList>
            <person name="Babu N.S."/>
            <person name="Beckwith C.J."/>
            <person name="Beseler K.G."/>
            <person name="Brison A."/>
            <person name="Carone J.V."/>
            <person name="Caskin T.P."/>
            <person name="Diamond M."/>
            <person name="Durham M.E."/>
            <person name="Foxe J.M."/>
            <person name="Go M."/>
            <person name="Henderson B.A."/>
            <person name="Jones I.B."/>
            <person name="McGettigan J.A."/>
            <person name="Micheletti S.J."/>
            <person name="Nasrallah M.E."/>
            <person name="Ortiz D."/>
            <person name="Piller C.R."/>
            <person name="Privatt S.R."/>
            <person name="Schneider S.L."/>
            <person name="Sharp S."/>
            <person name="Smith T.C."/>
            <person name="Stanton J.D."/>
            <person name="Ullery H.E."/>
            <person name="Wilson R.J."/>
            <person name="Serrano M.G."/>
            <person name="Buck G."/>
            <person name="Lee V."/>
            <person name="Wang Y."/>
            <person name="Carvalho R."/>
            <person name="Voegtly L."/>
            <person name="Shi R."/>
            <person name="Duckworth R."/>
            <person name="Johnson A."/>
            <person name="Loviza R."/>
            <person name="Walstead R."/>
            <person name="Shah Z."/>
            <person name="Kiflezghi M."/>
            <person name="Wade K."/>
            <person name="Ball S.L."/>
            <person name="Bradley K.W."/>
            <person name="Asai D.J."/>
            <person name="Bowman C.A."/>
            <person name="Russell D.A."/>
            <person name="Pope W.H."/>
            <person name="Jacobs-Sera D."/>
            <person name="Hendrix R.W."/>
            <person name="Hatfull G.F."/>
        </authorList>
    </citation>
    <scope>NUCLEOTIDE SEQUENCE [LARGE SCALE GENOMIC DNA]</scope>
    <source>
        <strain evidence="5 6">DSM 27648</strain>
    </source>
</reference>
<dbReference type="AlphaFoldDB" id="A0A0K1QCR0"/>
<gene>
    <name evidence="5" type="ORF">AKJ09_10234</name>
</gene>
<evidence type="ECO:0000259" key="4">
    <source>
        <dbReference type="Pfam" id="PF01872"/>
    </source>
</evidence>
<dbReference type="SUPFAM" id="SSF53597">
    <property type="entry name" value="Dihydrofolate reductase-like"/>
    <property type="match status" value="1"/>
</dbReference>
<dbReference type="InterPro" id="IPR050765">
    <property type="entry name" value="Riboflavin_Biosynth_HTPR"/>
</dbReference>
<dbReference type="KEGG" id="llu:AKJ09_10234"/>
<dbReference type="GO" id="GO:0008703">
    <property type="term" value="F:5-amino-6-(5-phosphoribosylamino)uracil reductase activity"/>
    <property type="evidence" value="ECO:0007669"/>
    <property type="project" value="InterPro"/>
</dbReference>
<dbReference type="Proteomes" id="UP000064967">
    <property type="component" value="Chromosome"/>
</dbReference>
<dbReference type="EMBL" id="CP012333">
    <property type="protein sequence ID" value="AKV03571.1"/>
    <property type="molecule type" value="Genomic_DNA"/>
</dbReference>
<dbReference type="Gene3D" id="3.40.430.10">
    <property type="entry name" value="Dihydrofolate Reductase, subunit A"/>
    <property type="match status" value="1"/>
</dbReference>
<keyword evidence="2" id="KW-0521">NADP</keyword>
<dbReference type="RefSeq" id="WP_146654318.1">
    <property type="nucleotide sequence ID" value="NZ_CP012333.1"/>
</dbReference>
<comment type="pathway">
    <text evidence="1">Cofactor biosynthesis; riboflavin biosynthesis.</text>
</comment>
<evidence type="ECO:0000256" key="1">
    <source>
        <dbReference type="ARBA" id="ARBA00005104"/>
    </source>
</evidence>
<dbReference type="Pfam" id="PF01872">
    <property type="entry name" value="RibD_C"/>
    <property type="match status" value="1"/>
</dbReference>
<dbReference type="PANTHER" id="PTHR38011:SF7">
    <property type="entry name" value="2,5-DIAMINO-6-RIBOSYLAMINO-4(3H)-PYRIMIDINONE 5'-PHOSPHATE REDUCTASE"/>
    <property type="match status" value="1"/>
</dbReference>
<dbReference type="InterPro" id="IPR002734">
    <property type="entry name" value="RibDG_C"/>
</dbReference>
<dbReference type="PANTHER" id="PTHR38011">
    <property type="entry name" value="DIHYDROFOLATE REDUCTASE FAMILY PROTEIN (AFU_ORTHOLOGUE AFUA_8G06820)"/>
    <property type="match status" value="1"/>
</dbReference>
<feature type="domain" description="Bacterial bifunctional deaminase-reductase C-terminal" evidence="4">
    <location>
        <begin position="40"/>
        <end position="253"/>
    </location>
</feature>
<dbReference type="GO" id="GO:0009231">
    <property type="term" value="P:riboflavin biosynthetic process"/>
    <property type="evidence" value="ECO:0007669"/>
    <property type="project" value="InterPro"/>
</dbReference>
<keyword evidence="3" id="KW-0560">Oxidoreductase</keyword>
<evidence type="ECO:0000256" key="2">
    <source>
        <dbReference type="ARBA" id="ARBA00022857"/>
    </source>
</evidence>
<evidence type="ECO:0000256" key="3">
    <source>
        <dbReference type="ARBA" id="ARBA00023002"/>
    </source>
</evidence>
<dbReference type="STRING" id="1391654.AKJ09_10234"/>
<evidence type="ECO:0000313" key="5">
    <source>
        <dbReference type="EMBL" id="AKV03571.1"/>
    </source>
</evidence>
<organism evidence="5 6">
    <name type="scientific">Labilithrix luteola</name>
    <dbReference type="NCBI Taxonomy" id="1391654"/>
    <lineage>
        <taxon>Bacteria</taxon>
        <taxon>Pseudomonadati</taxon>
        <taxon>Myxococcota</taxon>
        <taxon>Polyangia</taxon>
        <taxon>Polyangiales</taxon>
        <taxon>Labilitrichaceae</taxon>
        <taxon>Labilithrix</taxon>
    </lineage>
</organism>
<keyword evidence="6" id="KW-1185">Reference proteome</keyword>
<name>A0A0K1QCR0_9BACT</name>
<dbReference type="InterPro" id="IPR024072">
    <property type="entry name" value="DHFR-like_dom_sf"/>
</dbReference>
<evidence type="ECO:0000313" key="6">
    <source>
        <dbReference type="Proteomes" id="UP000064967"/>
    </source>
</evidence>
<proteinExistence type="predicted"/>
<dbReference type="OrthoDB" id="5563679at2"/>
<sequence>MTEHFRTPLELLFERTDLPRFALPAKLAEAYGGGLGFAEPCVVANFVASVDGVVALPGESESGHIVSGGSDADRFVMGMLRTCADVVMVGAGTFRKAGDDRFDAASIYPAGAALFAEARRALGLSERPRFAVVTASGNVDPKSPALENGLVVTTARGEAALRPIASSTTEIVALASQRLDVRDVVALLRDRGARVILSEGGPSLFGELVAAGMLDELFVTTSPTLFGRFPNDGRKSLVSGSDLGGKPLELLGLRRDGSHLFSRYAVREKR</sequence>
<protein>
    <submittedName>
        <fullName evidence="5">5-amino-6-(5-phosphoribosylamino)uracil reductase</fullName>
    </submittedName>
</protein>